<dbReference type="OMA" id="GIIKHWD"/>
<comment type="similarity">
    <text evidence="1">Belongs to the WD repeat WDR55 family.</text>
</comment>
<dbReference type="STRING" id="5874.Q4UF87"/>
<dbReference type="PANTHER" id="PTHR44019">
    <property type="entry name" value="WD REPEAT-CONTAINING PROTEIN 55"/>
    <property type="match status" value="1"/>
</dbReference>
<evidence type="ECO:0000313" key="6">
    <source>
        <dbReference type="Proteomes" id="UP000001950"/>
    </source>
</evidence>
<dbReference type="AlphaFoldDB" id="Q4UF87"/>
<dbReference type="VEuPathDB" id="PiroplasmaDB:TA14815"/>
<feature type="repeat" description="WD" evidence="4">
    <location>
        <begin position="52"/>
        <end position="93"/>
    </location>
</feature>
<dbReference type="SUPFAM" id="SSF50978">
    <property type="entry name" value="WD40 repeat-like"/>
    <property type="match status" value="1"/>
</dbReference>
<dbReference type="InterPro" id="IPR050505">
    <property type="entry name" value="WDR55/POC1"/>
</dbReference>
<dbReference type="KEGG" id="tan:TA14815"/>
<organism evidence="5 6">
    <name type="scientific">Theileria annulata</name>
    <dbReference type="NCBI Taxonomy" id="5874"/>
    <lineage>
        <taxon>Eukaryota</taxon>
        <taxon>Sar</taxon>
        <taxon>Alveolata</taxon>
        <taxon>Apicomplexa</taxon>
        <taxon>Aconoidasida</taxon>
        <taxon>Piroplasmida</taxon>
        <taxon>Theileriidae</taxon>
        <taxon>Theileria</taxon>
    </lineage>
</organism>
<dbReference type="Gene3D" id="2.130.10.10">
    <property type="entry name" value="YVTN repeat-like/Quinoprotein amine dehydrogenase"/>
    <property type="match status" value="1"/>
</dbReference>
<dbReference type="RefSeq" id="XP_951984.1">
    <property type="nucleotide sequence ID" value="XM_946891.1"/>
</dbReference>
<evidence type="ECO:0000313" key="5">
    <source>
        <dbReference type="EMBL" id="CAI74252.1"/>
    </source>
</evidence>
<dbReference type="SMART" id="SM00320">
    <property type="entry name" value="WD40"/>
    <property type="match status" value="5"/>
</dbReference>
<evidence type="ECO:0000256" key="1">
    <source>
        <dbReference type="ARBA" id="ARBA00007625"/>
    </source>
</evidence>
<name>Q4UF87_THEAN</name>
<dbReference type="PANTHER" id="PTHR44019:SF20">
    <property type="entry name" value="WD REPEAT-CONTAINING PROTEIN 55"/>
    <property type="match status" value="1"/>
</dbReference>
<dbReference type="FunCoup" id="Q4UF87">
    <property type="interactions" value="255"/>
</dbReference>
<evidence type="ECO:0000256" key="3">
    <source>
        <dbReference type="ARBA" id="ARBA00022737"/>
    </source>
</evidence>
<evidence type="ECO:0000256" key="4">
    <source>
        <dbReference type="PROSITE-ProRule" id="PRU00221"/>
    </source>
</evidence>
<dbReference type="InterPro" id="IPR015943">
    <property type="entry name" value="WD40/YVTN_repeat-like_dom_sf"/>
</dbReference>
<keyword evidence="2 4" id="KW-0853">WD repeat</keyword>
<gene>
    <name evidence="5" type="ORF">TA14815</name>
</gene>
<keyword evidence="3" id="KW-0677">Repeat</keyword>
<reference evidence="5 6" key="1">
    <citation type="journal article" date="2005" name="Science">
        <title>Genome of the host-cell transforming parasite Theileria annulata compared with T. parva.</title>
        <authorList>
            <person name="Pain A."/>
            <person name="Renauld H."/>
            <person name="Berriman M."/>
            <person name="Murphy L."/>
            <person name="Yeats C.A."/>
            <person name="Weir W."/>
            <person name="Kerhornou A."/>
            <person name="Aslett M."/>
            <person name="Bishop R."/>
            <person name="Bouchier C."/>
            <person name="Cochet M."/>
            <person name="Coulson R.M.R."/>
            <person name="Cronin A."/>
            <person name="de Villiers E.P."/>
            <person name="Fraser A."/>
            <person name="Fosker N."/>
            <person name="Gardner M."/>
            <person name="Goble A."/>
            <person name="Griffiths-Jones S."/>
            <person name="Harris D.E."/>
            <person name="Katzer F."/>
            <person name="Larke N."/>
            <person name="Lord A."/>
            <person name="Maser P."/>
            <person name="McKellar S."/>
            <person name="Mooney P."/>
            <person name="Morton F."/>
            <person name="Nene V."/>
            <person name="O'Neil S."/>
            <person name="Price C."/>
            <person name="Quail M.A."/>
            <person name="Rabbinowitsch E."/>
            <person name="Rawlings N.D."/>
            <person name="Rutter S."/>
            <person name="Saunders D."/>
            <person name="Seeger K."/>
            <person name="Shah T."/>
            <person name="Squares R."/>
            <person name="Squares S."/>
            <person name="Tivey A."/>
            <person name="Walker A.R."/>
            <person name="Woodward J."/>
            <person name="Dobbelaere D.A.E."/>
            <person name="Langsley G."/>
            <person name="Rajandream M.A."/>
            <person name="McKeever D."/>
            <person name="Shiels B."/>
            <person name="Tait A."/>
            <person name="Barrell B.G."/>
            <person name="Hall N."/>
        </authorList>
    </citation>
    <scope>NUCLEOTIDE SEQUENCE [LARGE SCALE GENOMIC DNA]</scope>
    <source>
        <strain evidence="6">Ankara</strain>
    </source>
</reference>
<dbReference type="InterPro" id="IPR001680">
    <property type="entry name" value="WD40_rpt"/>
</dbReference>
<evidence type="ECO:0000256" key="2">
    <source>
        <dbReference type="ARBA" id="ARBA00022574"/>
    </source>
</evidence>
<dbReference type="OrthoDB" id="2288928at2759"/>
<dbReference type="GeneID" id="3862293"/>
<keyword evidence="6" id="KW-1185">Reference proteome</keyword>
<sequence>MNTCFFKSDKDLNCLAFHPTLDLLVSGSINGHLDIFKFDEIGGELVKESSNSTTHSSSVRISKFSPDGTEIMSASSDKTVSLTDFHSNKVKWTGKGHKNPVNCACYIKESILASGDDEGEIRIWDTRAKSSCIGKINEFSDCVTDLMVGRDSNELIATCADQIGCFDHRKFKLKALSDNTDHEFLAMTLVKKGKKVICGTSTGSICFFTYGFWGDLNDIIPVNKETVNGIVKVTEDLVCTCGDDGEIYVVQLFPNKVLGKLKDFKNLDVKVRSTDSLTINHNNTLLGFLANFEYVFLTSTDEANRLLSNDQPDFFDEI</sequence>
<dbReference type="Proteomes" id="UP000001950">
    <property type="component" value="Chromosome 2"/>
</dbReference>
<dbReference type="InParanoid" id="Q4UF87"/>
<protein>
    <submittedName>
        <fullName evidence="5">Uncharacterized protein</fullName>
    </submittedName>
</protein>
<accession>Q4UF87</accession>
<dbReference type="EMBL" id="CR940348">
    <property type="protein sequence ID" value="CAI74252.1"/>
    <property type="molecule type" value="Genomic_DNA"/>
</dbReference>
<proteinExistence type="inferred from homology"/>
<dbReference type="eggNOG" id="KOG2444">
    <property type="taxonomic scope" value="Eukaryota"/>
</dbReference>
<feature type="repeat" description="WD" evidence="4">
    <location>
        <begin position="94"/>
        <end position="127"/>
    </location>
</feature>
<dbReference type="PROSITE" id="PS50082">
    <property type="entry name" value="WD_REPEATS_2"/>
    <property type="match status" value="2"/>
</dbReference>
<dbReference type="InterPro" id="IPR036322">
    <property type="entry name" value="WD40_repeat_dom_sf"/>
</dbReference>
<dbReference type="Pfam" id="PF24796">
    <property type="entry name" value="WDR55"/>
    <property type="match status" value="1"/>
</dbReference>